<name>A0ACB8VVU9_9TELE</name>
<keyword evidence="2" id="KW-1185">Reference proteome</keyword>
<comment type="caution">
    <text evidence="1">The sequence shown here is derived from an EMBL/GenBank/DDBJ whole genome shotgun (WGS) entry which is preliminary data.</text>
</comment>
<organism evidence="1 2">
    <name type="scientific">Scortum barcoo</name>
    <name type="common">barcoo grunter</name>
    <dbReference type="NCBI Taxonomy" id="214431"/>
    <lineage>
        <taxon>Eukaryota</taxon>
        <taxon>Metazoa</taxon>
        <taxon>Chordata</taxon>
        <taxon>Craniata</taxon>
        <taxon>Vertebrata</taxon>
        <taxon>Euteleostomi</taxon>
        <taxon>Actinopterygii</taxon>
        <taxon>Neopterygii</taxon>
        <taxon>Teleostei</taxon>
        <taxon>Neoteleostei</taxon>
        <taxon>Acanthomorphata</taxon>
        <taxon>Eupercaria</taxon>
        <taxon>Centrarchiformes</taxon>
        <taxon>Terapontoidei</taxon>
        <taxon>Terapontidae</taxon>
        <taxon>Scortum</taxon>
    </lineage>
</organism>
<evidence type="ECO:0000313" key="1">
    <source>
        <dbReference type="EMBL" id="KAI3358643.1"/>
    </source>
</evidence>
<dbReference type="Proteomes" id="UP000831701">
    <property type="component" value="Chromosome 18"/>
</dbReference>
<accession>A0ACB8VVU9</accession>
<protein>
    <submittedName>
        <fullName evidence="1">Uncharacterized protein</fullName>
    </submittedName>
</protein>
<proteinExistence type="predicted"/>
<evidence type="ECO:0000313" key="2">
    <source>
        <dbReference type="Proteomes" id="UP000831701"/>
    </source>
</evidence>
<reference evidence="1" key="1">
    <citation type="submission" date="2022-04" db="EMBL/GenBank/DDBJ databases">
        <title>Jade perch genome.</title>
        <authorList>
            <person name="Chao B."/>
        </authorList>
    </citation>
    <scope>NUCLEOTIDE SEQUENCE</scope>
    <source>
        <strain evidence="1">CB-2022</strain>
    </source>
</reference>
<gene>
    <name evidence="1" type="ORF">L3Q82_015060</name>
</gene>
<dbReference type="EMBL" id="CM041548">
    <property type="protein sequence ID" value="KAI3358643.1"/>
    <property type="molecule type" value="Genomic_DNA"/>
</dbReference>
<sequence>MFLSAPLLLACWGLLGSASASPAVEEAYRAVVSVVSPGQAHLTGQSLRSLFNTLQKRVQCGEVSCEKCDLTGAVHQLIGNHSIHREDKTGKIGENETITVSQFPALASGCILYLSSPGLVCAAVGKGRWGEETEHFLHNITHLDDHEHQHEEAEPHQDHEHEYNHDLIGLHGLKAVIQDLHNHYEPSESGNCLTANDIMIEVNASSPGQKEEVGAVLGRVLYHAVLGRCFISRPLPEEGFFLDYIMDRLGSENFTVGDLETFMKSLNLGPHGHDQEHGHDHHTGELTDSNYRSLGWKKRSGNGHQEGREGNTTWDQLCFSAEELVHVYGLPENRSVSSKLGRSDLARLSPALIQQILSAACVDTTDPETPDALTKTERYIYATIANMVITLMSMFGIAVLLCSSCTTVFQMSIQFCISLAVGSLTGDALLHLLPMFLGLHVHSTGDHQHDEQTPDYIYKMLVLIAGIYYFYLMESIFSLVTYKDNHHHHQHHHGEDLEPHHCDHGRVLEMYQQEIKQKDKKSQSASKADLVEDNEKSLSQPKEFNREQRLLPYMITIGDGIHNFADGLAVGAAFSLSWKSGLATSLAVLCHELPHELGDFAILLHSGVSIRKALLLNFSSAMISFIGLYVALSVATDLATKQWIAAITAGLFLYVGLADMLPTMVHISNRRPWLIFLLQNMGLLCGWSILLLLSLYEEKISF</sequence>